<sequence>MTAKGIGPIESRESIGLGVVSSEVSFAMSKWSNKMKFGIRSEVEVWEEKLALGLGLGLRFNGGIMVRARNGVVEKDVLTIEVSSPLWGVLLPHP</sequence>
<reference evidence="1 2" key="1">
    <citation type="submission" date="2024-01" db="EMBL/GenBank/DDBJ databases">
        <title>The complete chloroplast genome sequence of Lithospermum erythrorhizon: insights into the phylogenetic relationship among Boraginaceae species and the maternal lineages of purple gromwells.</title>
        <authorList>
            <person name="Okada T."/>
            <person name="Watanabe K."/>
        </authorList>
    </citation>
    <scope>NUCLEOTIDE SEQUENCE [LARGE SCALE GENOMIC DNA]</scope>
</reference>
<organism evidence="1 2">
    <name type="scientific">Lithospermum erythrorhizon</name>
    <name type="common">Purple gromwell</name>
    <name type="synonym">Lithospermum officinale var. erythrorhizon</name>
    <dbReference type="NCBI Taxonomy" id="34254"/>
    <lineage>
        <taxon>Eukaryota</taxon>
        <taxon>Viridiplantae</taxon>
        <taxon>Streptophyta</taxon>
        <taxon>Embryophyta</taxon>
        <taxon>Tracheophyta</taxon>
        <taxon>Spermatophyta</taxon>
        <taxon>Magnoliopsida</taxon>
        <taxon>eudicotyledons</taxon>
        <taxon>Gunneridae</taxon>
        <taxon>Pentapetalae</taxon>
        <taxon>asterids</taxon>
        <taxon>lamiids</taxon>
        <taxon>Boraginales</taxon>
        <taxon>Boraginaceae</taxon>
        <taxon>Boraginoideae</taxon>
        <taxon>Lithospermeae</taxon>
        <taxon>Lithospermum</taxon>
    </lineage>
</organism>
<dbReference type="EMBL" id="BAABME010018905">
    <property type="protein sequence ID" value="GAA0155407.1"/>
    <property type="molecule type" value="Genomic_DNA"/>
</dbReference>
<accession>A0AAV3PUD5</accession>
<gene>
    <name evidence="1" type="ORF">LIER_38079</name>
</gene>
<dbReference type="AlphaFoldDB" id="A0AAV3PUD5"/>
<keyword evidence="2" id="KW-1185">Reference proteome</keyword>
<proteinExistence type="predicted"/>
<evidence type="ECO:0000313" key="1">
    <source>
        <dbReference type="EMBL" id="GAA0155407.1"/>
    </source>
</evidence>
<name>A0AAV3PUD5_LITER</name>
<comment type="caution">
    <text evidence="1">The sequence shown here is derived from an EMBL/GenBank/DDBJ whole genome shotgun (WGS) entry which is preliminary data.</text>
</comment>
<dbReference type="Proteomes" id="UP001454036">
    <property type="component" value="Unassembled WGS sequence"/>
</dbReference>
<evidence type="ECO:0000313" key="2">
    <source>
        <dbReference type="Proteomes" id="UP001454036"/>
    </source>
</evidence>
<protein>
    <submittedName>
        <fullName evidence="1">Uncharacterized protein</fullName>
    </submittedName>
</protein>